<keyword evidence="5" id="KW-1185">Reference proteome</keyword>
<dbReference type="SUPFAM" id="SSF52540">
    <property type="entry name" value="P-loop containing nucleoside triphosphate hydrolases"/>
    <property type="match status" value="1"/>
</dbReference>
<dbReference type="GO" id="GO:0005524">
    <property type="term" value="F:ATP binding"/>
    <property type="evidence" value="ECO:0007669"/>
    <property type="project" value="UniProtKB-UniRule"/>
</dbReference>
<comment type="function">
    <text evidence="3">Reduces the stability of FtsZ polymers in the presence of ATP.</text>
</comment>
<dbReference type="AlphaFoldDB" id="A0A7R6PFH2"/>
<keyword evidence="2 3" id="KW-0067">ATP-binding</keyword>
<keyword evidence="3" id="KW-0378">Hydrolase</keyword>
<dbReference type="EMBL" id="AP014545">
    <property type="protein sequence ID" value="BBB25482.1"/>
    <property type="molecule type" value="Genomic_DNA"/>
</dbReference>
<dbReference type="GO" id="GO:0016887">
    <property type="term" value="F:ATP hydrolysis activity"/>
    <property type="evidence" value="ECO:0007669"/>
    <property type="project" value="UniProtKB-UniRule"/>
</dbReference>
<dbReference type="InterPro" id="IPR005654">
    <property type="entry name" value="ATPase_AFG1-like"/>
</dbReference>
<sequence length="374" mass="42895">MVSGMTPIERYKKDLERDDFSYDAAQEVAVKHLQRLFDDLVALQSAAPKPKGLVGRLSSRFKKQEVEPVRGLYFWGGVGRGKTYLMDTFFDSLPFERKERTHFHRFMQRVHKELTLLDGTPNPLVAIGKKYAEEFQIICFDEFFVTDITDAMILGGLLEELFKNGVSLVATSNIVPDGLYENGLQRARFLPAIDMLNKYTEVVNVDSGVDYRLRTLEQAELYHFPLDAAADVSLNQSFEGLAPDIDEVVESDALDINGRDIHFRRCCEDVIWFDFSELCEGPRSQNDYIELGKIFHAVLISNVPQLGRSNDDAARRFVNLVDEFYDSGVKLILSAEKSIHEIYSEGRLEFEIQRTQSRLLEMQSHEYLAREHRA</sequence>
<name>A0A7R6PFH2_9GAMM</name>
<keyword evidence="3" id="KW-0132">Cell division</keyword>
<evidence type="ECO:0000256" key="2">
    <source>
        <dbReference type="ARBA" id="ARBA00022840"/>
    </source>
</evidence>
<evidence type="ECO:0000313" key="4">
    <source>
        <dbReference type="EMBL" id="BBB25482.1"/>
    </source>
</evidence>
<dbReference type="Pfam" id="PF03969">
    <property type="entry name" value="AFG1_ATPase"/>
    <property type="match status" value="1"/>
</dbReference>
<keyword evidence="3" id="KW-0131">Cell cycle</keyword>
<organism evidence="4 5">
    <name type="scientific">Amphritea japonica ATCC BAA-1530</name>
    <dbReference type="NCBI Taxonomy" id="1278309"/>
    <lineage>
        <taxon>Bacteria</taxon>
        <taxon>Pseudomonadati</taxon>
        <taxon>Pseudomonadota</taxon>
        <taxon>Gammaproteobacteria</taxon>
        <taxon>Oceanospirillales</taxon>
        <taxon>Oceanospirillaceae</taxon>
        <taxon>Amphritea</taxon>
    </lineage>
</organism>
<comment type="subcellular location">
    <subcellularLocation>
        <location evidence="3">Cytoplasm</location>
    </subcellularLocation>
</comment>
<dbReference type="Gene3D" id="3.40.50.300">
    <property type="entry name" value="P-loop containing nucleotide triphosphate hydrolases"/>
    <property type="match status" value="1"/>
</dbReference>
<dbReference type="KEGG" id="ajp:AMJAP_0885"/>
<evidence type="ECO:0000313" key="5">
    <source>
        <dbReference type="Proteomes" id="UP000595663"/>
    </source>
</evidence>
<dbReference type="InterPro" id="IPR030870">
    <property type="entry name" value="ZapE"/>
</dbReference>
<proteinExistence type="inferred from homology"/>
<accession>A0A7R6PFH2</accession>
<dbReference type="HAMAP" id="MF_01919">
    <property type="entry name" value="ZapE"/>
    <property type="match status" value="1"/>
</dbReference>
<keyword evidence="3" id="KW-0963">Cytoplasm</keyword>
<dbReference type="Proteomes" id="UP000595663">
    <property type="component" value="Chromosome"/>
</dbReference>
<dbReference type="PANTHER" id="PTHR12169">
    <property type="entry name" value="ATPASE N2B"/>
    <property type="match status" value="1"/>
</dbReference>
<dbReference type="NCBIfam" id="NF040713">
    <property type="entry name" value="ZapE"/>
    <property type="match status" value="1"/>
</dbReference>
<dbReference type="GO" id="GO:0051301">
    <property type="term" value="P:cell division"/>
    <property type="evidence" value="ECO:0007669"/>
    <property type="project" value="UniProtKB-UniRule"/>
</dbReference>
<gene>
    <name evidence="3" type="primary">zapE</name>
    <name evidence="4" type="ORF">AMJAP_0885</name>
</gene>
<dbReference type="GO" id="GO:0032153">
    <property type="term" value="C:cell division site"/>
    <property type="evidence" value="ECO:0007669"/>
    <property type="project" value="TreeGrafter"/>
</dbReference>
<feature type="binding site" evidence="3">
    <location>
        <begin position="76"/>
        <end position="83"/>
    </location>
    <ligand>
        <name>ATP</name>
        <dbReference type="ChEBI" id="CHEBI:30616"/>
    </ligand>
</feature>
<reference evidence="4 5" key="1">
    <citation type="journal article" date="2008" name="Int. J. Syst. Evol. Microbiol.">
        <title>Amphritea japonica sp. nov. and Amphritea balenae sp. nov., isolated from the sediment adjacent to sperm whale carcasses off Kagoshima, Japan.</title>
        <authorList>
            <person name="Miyazaki M."/>
            <person name="Nogi Y."/>
            <person name="Fujiwara Y."/>
            <person name="Kawato M."/>
            <person name="Nagahama T."/>
            <person name="Kubokawa K."/>
            <person name="Horikoshi K."/>
        </authorList>
    </citation>
    <scope>NUCLEOTIDE SEQUENCE [LARGE SCALE GENOMIC DNA]</scope>
    <source>
        <strain evidence="4 5">ATCC BAA-1530</strain>
    </source>
</reference>
<protein>
    <recommendedName>
        <fullName evidence="3">Cell division protein ZapE</fullName>
    </recommendedName>
    <alternativeName>
        <fullName evidence="3">Z ring-associated protein ZapE</fullName>
    </alternativeName>
</protein>
<dbReference type="PANTHER" id="PTHR12169:SF6">
    <property type="entry name" value="AFG1-LIKE ATPASE"/>
    <property type="match status" value="1"/>
</dbReference>
<comment type="subunit">
    <text evidence="3">Interacts with FtsZ.</text>
</comment>
<keyword evidence="1 3" id="KW-0547">Nucleotide-binding</keyword>
<evidence type="ECO:0000256" key="1">
    <source>
        <dbReference type="ARBA" id="ARBA00022741"/>
    </source>
</evidence>
<dbReference type="InterPro" id="IPR027417">
    <property type="entry name" value="P-loop_NTPase"/>
</dbReference>
<evidence type="ECO:0000256" key="3">
    <source>
        <dbReference type="HAMAP-Rule" id="MF_01919"/>
    </source>
</evidence>
<dbReference type="GO" id="GO:0005737">
    <property type="term" value="C:cytoplasm"/>
    <property type="evidence" value="ECO:0007669"/>
    <property type="project" value="UniProtKB-SubCell"/>
</dbReference>
<comment type="similarity">
    <text evidence="3">Belongs to the AFG1 ATPase family. ZapE subfamily.</text>
</comment>